<evidence type="ECO:0000313" key="2">
    <source>
        <dbReference type="EMBL" id="VAX08788.1"/>
    </source>
</evidence>
<organism evidence="2">
    <name type="scientific">hydrothermal vent metagenome</name>
    <dbReference type="NCBI Taxonomy" id="652676"/>
    <lineage>
        <taxon>unclassified sequences</taxon>
        <taxon>metagenomes</taxon>
        <taxon>ecological metagenomes</taxon>
    </lineage>
</organism>
<name>A0A3B1BBK7_9ZZZZ</name>
<protein>
    <submittedName>
        <fullName evidence="2">Uncharacterized protein</fullName>
    </submittedName>
</protein>
<feature type="coiled-coil region" evidence="1">
    <location>
        <begin position="142"/>
        <end position="186"/>
    </location>
</feature>
<evidence type="ECO:0000256" key="1">
    <source>
        <dbReference type="SAM" id="Coils"/>
    </source>
</evidence>
<dbReference type="EMBL" id="UOFY01000029">
    <property type="protein sequence ID" value="VAX08788.1"/>
    <property type="molecule type" value="Genomic_DNA"/>
</dbReference>
<proteinExistence type="predicted"/>
<reference evidence="2" key="1">
    <citation type="submission" date="2018-06" db="EMBL/GenBank/DDBJ databases">
        <authorList>
            <person name="Zhirakovskaya E."/>
        </authorList>
    </citation>
    <scope>NUCLEOTIDE SEQUENCE</scope>
</reference>
<accession>A0A3B1BBK7</accession>
<gene>
    <name evidence="2" type="ORF">MNBD_GAMMA25-2196</name>
</gene>
<sequence>MTNSWEKDNCAAMKAHYAVYSIPQAAALWCGVPEEQIPTVIKEAEQLSPTGLGRSIWTHPTVPCLEPRSRAVAEAIEDGSLPHGREDGQTVASGEHVAYERRNFFGRDLRKWMEKAFPNEKPAFLFDDIERNSHSAISADAYRILKADRDALATRIEKAKTEYQKLRQEKEDLERINQSLEATTEKMNVPVERAGTTYLNIIGAMLDLMLGKSPGGQAHPTRCSPTRRQSFKPFLAITKANRGSPPELWKRNLQKQTVA</sequence>
<dbReference type="AlphaFoldDB" id="A0A3B1BBK7"/>
<keyword evidence="1" id="KW-0175">Coiled coil</keyword>